<evidence type="ECO:0000256" key="1">
    <source>
        <dbReference type="SAM" id="SignalP"/>
    </source>
</evidence>
<name>A0A7C9FBA3_9BACT</name>
<protein>
    <submittedName>
        <fullName evidence="2">Uncharacterized protein</fullName>
    </submittedName>
</protein>
<dbReference type="AlphaFoldDB" id="A0A7C9FBA3"/>
<comment type="caution">
    <text evidence="2">The sequence shown here is derived from an EMBL/GenBank/DDBJ whole genome shotgun (WGS) entry which is preliminary data.</text>
</comment>
<dbReference type="EMBL" id="WHLY01000002">
    <property type="protein sequence ID" value="MPR32410.1"/>
    <property type="molecule type" value="Genomic_DNA"/>
</dbReference>
<keyword evidence="3" id="KW-1185">Reference proteome</keyword>
<keyword evidence="1" id="KW-0732">Signal</keyword>
<dbReference type="RefSeq" id="WP_152756838.1">
    <property type="nucleotide sequence ID" value="NZ_WHLY01000002.1"/>
</dbReference>
<sequence length="248" mass="27909">MRKLLVCLLSLFGAGTLAQNQMQMLNTTRDQINMEGLKIPTTGTLWGVASANKGEVVGEIYLDTLWTKGNVKLYQSIQPIGGKAIDTLSGLAMRYNVHFNEIEILLNTFNDVKALQGSQIKVFSLEKAGKPAYFLNTQLYKTDKQPTGFYEILVPGKVTLAALPRTIVKKPTYNAAFEVGTKDTRILLDADYYVLKDGKAEKVKPTKKSILEFMPDKAREMEAFLKTNDLDLKERTNLVRLFEHYNSF</sequence>
<dbReference type="Proteomes" id="UP000479293">
    <property type="component" value="Unassembled WGS sequence"/>
</dbReference>
<accession>A0A7C9FBA3</accession>
<evidence type="ECO:0000313" key="3">
    <source>
        <dbReference type="Proteomes" id="UP000479293"/>
    </source>
</evidence>
<evidence type="ECO:0000313" key="2">
    <source>
        <dbReference type="EMBL" id="MPR32410.1"/>
    </source>
</evidence>
<reference evidence="2 3" key="1">
    <citation type="submission" date="2019-10" db="EMBL/GenBank/DDBJ databases">
        <title>Draft Genome Sequence of Cytophagaceae sp. SJW1-29.</title>
        <authorList>
            <person name="Choi A."/>
        </authorList>
    </citation>
    <scope>NUCLEOTIDE SEQUENCE [LARGE SCALE GENOMIC DNA]</scope>
    <source>
        <strain evidence="2 3">SJW1-29</strain>
    </source>
</reference>
<gene>
    <name evidence="2" type="ORF">GBK04_03375</name>
</gene>
<feature type="signal peptide" evidence="1">
    <location>
        <begin position="1"/>
        <end position="18"/>
    </location>
</feature>
<feature type="chain" id="PRO_5028894112" evidence="1">
    <location>
        <begin position="19"/>
        <end position="248"/>
    </location>
</feature>
<proteinExistence type="predicted"/>
<organism evidence="2 3">
    <name type="scientific">Salmonirosea aquatica</name>
    <dbReference type="NCBI Taxonomy" id="2654236"/>
    <lineage>
        <taxon>Bacteria</taxon>
        <taxon>Pseudomonadati</taxon>
        <taxon>Bacteroidota</taxon>
        <taxon>Cytophagia</taxon>
        <taxon>Cytophagales</taxon>
        <taxon>Spirosomataceae</taxon>
        <taxon>Salmonirosea</taxon>
    </lineage>
</organism>